<dbReference type="STRING" id="2518989.IMCC3088_1844"/>
<dbReference type="OrthoDB" id="9767994at2"/>
<reference evidence="2 3" key="1">
    <citation type="journal article" date="2011" name="J. Bacteriol.">
        <title>Genome sequence of strain IMCC3088, a proteorhodopsin-containing marine bacterium belonging to the OM60/NOR5 clade.</title>
        <authorList>
            <person name="Jang Y."/>
            <person name="Oh H.M."/>
            <person name="Kang I."/>
            <person name="Lee K."/>
            <person name="Yang S.J."/>
            <person name="Cho J.C."/>
        </authorList>
    </citation>
    <scope>NUCLEOTIDE SEQUENCE [LARGE SCALE GENOMIC DNA]</scope>
    <source>
        <strain evidence="2 3">IMCC3088</strain>
    </source>
</reference>
<evidence type="ECO:0000313" key="2">
    <source>
        <dbReference type="EMBL" id="EGG29388.1"/>
    </source>
</evidence>
<dbReference type="Proteomes" id="UP000005615">
    <property type="component" value="Unassembled WGS sequence"/>
</dbReference>
<dbReference type="PANTHER" id="PTHR47495">
    <property type="entry name" value="ALDEHYDE DEHYDROGENASE"/>
    <property type="match status" value="1"/>
</dbReference>
<dbReference type="SUPFAM" id="SSF54665">
    <property type="entry name" value="CO dehydrogenase molybdoprotein N-domain-like"/>
    <property type="match status" value="1"/>
</dbReference>
<dbReference type="InterPro" id="IPR037165">
    <property type="entry name" value="AldOxase/xan_DH_Mopterin-bd_sf"/>
</dbReference>
<dbReference type="SUPFAM" id="SSF56003">
    <property type="entry name" value="Molybdenum cofactor-binding domain"/>
    <property type="match status" value="2"/>
</dbReference>
<organism evidence="2 3">
    <name type="scientific">Aequoribacter fuscus</name>
    <dbReference type="NCBI Taxonomy" id="2518989"/>
    <lineage>
        <taxon>Bacteria</taxon>
        <taxon>Pseudomonadati</taxon>
        <taxon>Pseudomonadota</taxon>
        <taxon>Gammaproteobacteria</taxon>
        <taxon>Cellvibrionales</taxon>
        <taxon>Halieaceae</taxon>
        <taxon>Aequoribacter</taxon>
    </lineage>
</organism>
<dbReference type="InterPro" id="IPR000674">
    <property type="entry name" value="Ald_Oxase/Xan_DH_a/b"/>
</dbReference>
<feature type="region of interest" description="Disordered" evidence="1">
    <location>
        <begin position="321"/>
        <end position="352"/>
    </location>
</feature>
<dbReference type="Pfam" id="PF20256">
    <property type="entry name" value="MoCoBD_2"/>
    <property type="match status" value="2"/>
</dbReference>
<evidence type="ECO:0000256" key="1">
    <source>
        <dbReference type="SAM" id="MobiDB-lite"/>
    </source>
</evidence>
<dbReference type="PIRSF" id="PIRSF036389">
    <property type="entry name" value="IOR_B"/>
    <property type="match status" value="1"/>
</dbReference>
<evidence type="ECO:0000313" key="3">
    <source>
        <dbReference type="Proteomes" id="UP000005615"/>
    </source>
</evidence>
<sequence>MSTIKTGMNRRSFIKNLAVTSGTLALGFNLKTAPLALANGAPAPADWFEFNAVLSIAPDGTIEIKVQNPDFGQGTMTSFPMIVAEELDANWADIVSVQAPNDPAKYPMQITGGSWSVRSNWAGLRMAGATAKQLLKLAAAKQWGVPVDDIQTENSVLSHASGRSASYGDMAAAASEIAIPEQVALKDKNDFSLIGQSKKSVVAEDIVTGKPLFGIDRRVDGMLHAGIVHPPAFGLTLESFNVEAIKAMPGIVDAFSISMYPEDFVRGFSDVCAFPEIIAIVGDSTWRVKKAKQVVQATWKEMPEYQYPLVGFSGNKSTVTVPGGLESSSEHTSRMRSTLQHALTEKRRDGNPEQAFKDAHKVIEQTYSAPFLAHNTMEPMNFFADVKSDSAKLVGPHQGSILIHDSVSRHLGLPKDKVEMQMTRMGGGFGRRLYLHFAVEAALISQHVKQPVLLTYTREDDMTVGVYRPAYQATMRAALNEQGELTAYHIRATGIPESPLFPNRFPAGAVDNYLAEDTVIPSNITVGAYRAPESNFMAVAEQSFLDELAEAAGKDPIDFRLELLERAKSNPVGDNNDYDAERYAGVLKLVREKSDWDNKDGRNLGVAAYFCHSSYCANVIEVEMSQGKPLVNKVTSALDCGIVINPDAAANMTQGGIINGLCHSMYGEMTFEEGTPSKNNFTNYRMLRINEAPAEIDVHFVKSDVDPTGLGEPPMPPTPAALANAIYQATGKRLYDQPFNKALDEQA</sequence>
<dbReference type="eggNOG" id="COG1529">
    <property type="taxonomic scope" value="Bacteria"/>
</dbReference>
<dbReference type="PANTHER" id="PTHR47495:SF2">
    <property type="entry name" value="ALDEHYDE DEHYDROGENASE"/>
    <property type="match status" value="1"/>
</dbReference>
<gene>
    <name evidence="2" type="ORF">IMCC3088_1844</name>
</gene>
<dbReference type="InterPro" id="IPR006311">
    <property type="entry name" value="TAT_signal"/>
</dbReference>
<dbReference type="EMBL" id="AEIG01000055">
    <property type="protein sequence ID" value="EGG29388.1"/>
    <property type="molecule type" value="Genomic_DNA"/>
</dbReference>
<dbReference type="InterPro" id="IPR036856">
    <property type="entry name" value="Ald_Oxase/Xan_DH_a/b_sf"/>
</dbReference>
<accession>F3L2S0</accession>
<dbReference type="Gene3D" id="3.30.365.10">
    <property type="entry name" value="Aldehyde oxidase/xanthine dehydrogenase, molybdopterin binding domain"/>
    <property type="match status" value="4"/>
</dbReference>
<dbReference type="Gene3D" id="3.90.1170.50">
    <property type="entry name" value="Aldehyde oxidase/xanthine dehydrogenase, a/b hammerhead"/>
    <property type="match status" value="1"/>
</dbReference>
<dbReference type="Pfam" id="PF02738">
    <property type="entry name" value="MoCoBD_1"/>
    <property type="match status" value="1"/>
</dbReference>
<dbReference type="InterPro" id="IPR052516">
    <property type="entry name" value="N-heterocyclic_Hydroxylase"/>
</dbReference>
<dbReference type="PROSITE" id="PS51318">
    <property type="entry name" value="TAT"/>
    <property type="match status" value="1"/>
</dbReference>
<dbReference type="AlphaFoldDB" id="F3L2S0"/>
<keyword evidence="3" id="KW-1185">Reference proteome</keyword>
<name>F3L2S0_9GAMM</name>
<dbReference type="SMART" id="SM01008">
    <property type="entry name" value="Ald_Xan_dh_C"/>
    <property type="match status" value="1"/>
</dbReference>
<comment type="caution">
    <text evidence="2">The sequence shown here is derived from an EMBL/GenBank/DDBJ whole genome shotgun (WGS) entry which is preliminary data.</text>
</comment>
<dbReference type="RefSeq" id="WP_009576078.1">
    <property type="nucleotide sequence ID" value="NZ_AEIG01000055.1"/>
</dbReference>
<feature type="compositionally biased region" description="Basic and acidic residues" evidence="1">
    <location>
        <begin position="343"/>
        <end position="352"/>
    </location>
</feature>
<dbReference type="InterPro" id="IPR046867">
    <property type="entry name" value="AldOxase/xan_DH_MoCoBD2"/>
</dbReference>
<dbReference type="InterPro" id="IPR008274">
    <property type="entry name" value="AldOxase/xan_DH_MoCoBD1"/>
</dbReference>
<dbReference type="InterPro" id="IPR012368">
    <property type="entry name" value="OxRdtase_Mopterin-bd_su_IorB"/>
</dbReference>
<proteinExistence type="predicted"/>
<dbReference type="GO" id="GO:0016491">
    <property type="term" value="F:oxidoreductase activity"/>
    <property type="evidence" value="ECO:0007669"/>
    <property type="project" value="InterPro"/>
</dbReference>
<protein>
    <submittedName>
        <fullName evidence="2">Isoquinoline 1-oxidoreductase beta subunit</fullName>
    </submittedName>
</protein>